<reference evidence="2" key="1">
    <citation type="submission" date="2018-02" db="EMBL/GenBank/DDBJ databases">
        <authorList>
            <person name="Hausmann B."/>
        </authorList>
    </citation>
    <scope>NUCLEOTIDE SEQUENCE [LARGE SCALE GENOMIC DNA]</scope>
    <source>
        <strain evidence="2">Peat soil MAG SbF1</strain>
    </source>
</reference>
<name>A0A2U3KA03_9FIRM</name>
<dbReference type="AlphaFoldDB" id="A0A2U3KA03"/>
<evidence type="ECO:0000313" key="2">
    <source>
        <dbReference type="Proteomes" id="UP000238916"/>
    </source>
</evidence>
<protein>
    <submittedName>
        <fullName evidence="1">Uncharacterized protein</fullName>
    </submittedName>
</protein>
<proteinExistence type="predicted"/>
<dbReference type="Proteomes" id="UP000238916">
    <property type="component" value="Unassembled WGS sequence"/>
</dbReference>
<organism evidence="1 2">
    <name type="scientific">Candidatus Desulfosporosinus infrequens</name>
    <dbReference type="NCBI Taxonomy" id="2043169"/>
    <lineage>
        <taxon>Bacteria</taxon>
        <taxon>Bacillati</taxon>
        <taxon>Bacillota</taxon>
        <taxon>Clostridia</taxon>
        <taxon>Eubacteriales</taxon>
        <taxon>Desulfitobacteriaceae</taxon>
        <taxon>Desulfosporosinus</taxon>
    </lineage>
</organism>
<accession>A0A2U3KA03</accession>
<dbReference type="EMBL" id="OMOF01000071">
    <property type="protein sequence ID" value="SPF36479.1"/>
    <property type="molecule type" value="Genomic_DNA"/>
</dbReference>
<gene>
    <name evidence="1" type="ORF">SBF1_1620017</name>
</gene>
<evidence type="ECO:0000313" key="1">
    <source>
        <dbReference type="EMBL" id="SPF36479.1"/>
    </source>
</evidence>
<sequence>MVSSAGFTVDERHEKVISFYIMALCYNENYQSIFLVSLVNGG</sequence>